<reference evidence="2" key="1">
    <citation type="submission" date="2019-08" db="EMBL/GenBank/DDBJ databases">
        <authorList>
            <person name="Kucharzyk K."/>
            <person name="Murdoch R.W."/>
            <person name="Higgins S."/>
            <person name="Loffler F."/>
        </authorList>
    </citation>
    <scope>NUCLEOTIDE SEQUENCE</scope>
</reference>
<gene>
    <name evidence="2" type="ORF">SDC9_118737</name>
</gene>
<proteinExistence type="predicted"/>
<comment type="caution">
    <text evidence="2">The sequence shown here is derived from an EMBL/GenBank/DDBJ whole genome shotgun (WGS) entry which is preliminary data.</text>
</comment>
<name>A0A645C1R9_9ZZZZ</name>
<organism evidence="2">
    <name type="scientific">bioreactor metagenome</name>
    <dbReference type="NCBI Taxonomy" id="1076179"/>
    <lineage>
        <taxon>unclassified sequences</taxon>
        <taxon>metagenomes</taxon>
        <taxon>ecological metagenomes</taxon>
    </lineage>
</organism>
<feature type="region of interest" description="Disordered" evidence="1">
    <location>
        <begin position="53"/>
        <end position="76"/>
    </location>
</feature>
<accession>A0A645C1R9</accession>
<dbReference type="EMBL" id="VSSQ01024320">
    <property type="protein sequence ID" value="MPM71766.1"/>
    <property type="molecule type" value="Genomic_DNA"/>
</dbReference>
<evidence type="ECO:0000313" key="2">
    <source>
        <dbReference type="EMBL" id="MPM71766.1"/>
    </source>
</evidence>
<protein>
    <submittedName>
        <fullName evidence="2">Uncharacterized protein</fullName>
    </submittedName>
</protein>
<feature type="compositionally biased region" description="Basic residues" evidence="1">
    <location>
        <begin position="64"/>
        <end position="74"/>
    </location>
</feature>
<evidence type="ECO:0000256" key="1">
    <source>
        <dbReference type="SAM" id="MobiDB-lite"/>
    </source>
</evidence>
<sequence>MRQAEVEDQHPVIVGLDRADDILAVADPVHGKIVLAQAGQNGRSDQRVIFGEQDSQGQSLIGKPPRRSPRRRWRREASVGVVKGKWSAI</sequence>
<dbReference type="AlphaFoldDB" id="A0A645C1R9"/>